<dbReference type="Proteomes" id="UP000034228">
    <property type="component" value="Unassembled WGS sequence"/>
</dbReference>
<dbReference type="Pfam" id="PF10975">
    <property type="entry name" value="DUF2802"/>
    <property type="match status" value="1"/>
</dbReference>
<evidence type="ECO:0000256" key="1">
    <source>
        <dbReference type="SAM" id="Coils"/>
    </source>
</evidence>
<protein>
    <recommendedName>
        <fullName evidence="4">DNA repair protein</fullName>
    </recommendedName>
</protein>
<evidence type="ECO:0000313" key="2">
    <source>
        <dbReference type="EMBL" id="KKO47002.1"/>
    </source>
</evidence>
<evidence type="ECO:0000313" key="3">
    <source>
        <dbReference type="Proteomes" id="UP000034228"/>
    </source>
</evidence>
<name>A0A0M2V818_9GAMM</name>
<dbReference type="PATRIC" id="fig|336831.14.peg.3858"/>
<gene>
    <name evidence="2" type="ORF">WG68_03490</name>
</gene>
<evidence type="ECO:0008006" key="4">
    <source>
        <dbReference type="Google" id="ProtNLM"/>
    </source>
</evidence>
<organism evidence="2 3">
    <name type="scientific">Arsukibacterium ikkense</name>
    <dbReference type="NCBI Taxonomy" id="336831"/>
    <lineage>
        <taxon>Bacteria</taxon>
        <taxon>Pseudomonadati</taxon>
        <taxon>Pseudomonadota</taxon>
        <taxon>Gammaproteobacteria</taxon>
        <taxon>Chromatiales</taxon>
        <taxon>Chromatiaceae</taxon>
        <taxon>Arsukibacterium</taxon>
    </lineage>
</organism>
<dbReference type="AlphaFoldDB" id="A0A0M2V818"/>
<reference evidence="2 3" key="1">
    <citation type="submission" date="2015-03" db="EMBL/GenBank/DDBJ databases">
        <title>Draft genome sequences of two protease-producing strains of Arsukibacterium isolated from two cold and alkaline environments.</title>
        <authorList>
            <person name="Lylloff J.E."/>
            <person name="Skov L.B."/>
            <person name="Jepsen M."/>
            <person name="Hallin P.F."/>
            <person name="Sorensen S.J."/>
            <person name="Stougaard P."/>
            <person name="Glaring M.A."/>
        </authorList>
    </citation>
    <scope>NUCLEOTIDE SEQUENCE [LARGE SCALE GENOMIC DNA]</scope>
    <source>
        <strain evidence="2 3">GCM72</strain>
    </source>
</reference>
<dbReference type="OrthoDB" id="5600183at2"/>
<accession>A0A0M2V818</accession>
<dbReference type="RefSeq" id="WP_046556249.1">
    <property type="nucleotide sequence ID" value="NZ_LAHO01000002.1"/>
</dbReference>
<dbReference type="EMBL" id="LAHO01000002">
    <property type="protein sequence ID" value="KKO47002.1"/>
    <property type="molecule type" value="Genomic_DNA"/>
</dbReference>
<keyword evidence="3" id="KW-1185">Reference proteome</keyword>
<dbReference type="InterPro" id="IPR021244">
    <property type="entry name" value="DUF2802"/>
</dbReference>
<proteinExistence type="predicted"/>
<keyword evidence="1" id="KW-0175">Coiled coil</keyword>
<sequence length="148" mass="16665">MSAWMLGQAIVVVLLFAVLYSQLQRQRKASDSQLAVLNQQLELSQQQLSASQSETEELRAGIIGVGQRVLTLDQRVQQLEHELQQLQGAYSELAEQQQAMSLTDPESKIYTRAMKMVQLGADLDEIMRECELPRAEAELLLNLHQAKS</sequence>
<comment type="caution">
    <text evidence="2">The sequence shown here is derived from an EMBL/GenBank/DDBJ whole genome shotgun (WGS) entry which is preliminary data.</text>
</comment>
<feature type="coiled-coil region" evidence="1">
    <location>
        <begin position="20"/>
        <end position="96"/>
    </location>
</feature>
<dbReference type="STRING" id="336831.WG68_03490"/>